<dbReference type="Gene3D" id="3.90.1380.10">
    <property type="entry name" value="Threonine synthase, N-terminal domain"/>
    <property type="match status" value="1"/>
</dbReference>
<dbReference type="PANTHER" id="PTHR42690">
    <property type="entry name" value="THREONINE SYNTHASE FAMILY MEMBER"/>
    <property type="match status" value="1"/>
</dbReference>
<dbReference type="InterPro" id="IPR051166">
    <property type="entry name" value="Threonine_Synthase"/>
</dbReference>
<proteinExistence type="inferred from homology"/>
<dbReference type="SUPFAM" id="SSF53686">
    <property type="entry name" value="Tryptophan synthase beta subunit-like PLP-dependent enzymes"/>
    <property type="match status" value="1"/>
</dbReference>
<dbReference type="PANTHER" id="PTHR42690:SF1">
    <property type="entry name" value="THREONINE SYNTHASE-LIKE 2"/>
    <property type="match status" value="1"/>
</dbReference>
<dbReference type="GO" id="GO:0046360">
    <property type="term" value="P:2-oxobutyrate biosynthetic process"/>
    <property type="evidence" value="ECO:0007669"/>
    <property type="project" value="TreeGrafter"/>
</dbReference>
<accession>A0A1X7VDK5</accession>
<dbReference type="OrthoDB" id="5203861at2759"/>
<dbReference type="Proteomes" id="UP000007879">
    <property type="component" value="Unassembled WGS sequence"/>
</dbReference>
<dbReference type="GO" id="GO:0009071">
    <property type="term" value="P:serine family amino acid catabolic process"/>
    <property type="evidence" value="ECO:0007669"/>
    <property type="project" value="TreeGrafter"/>
</dbReference>
<dbReference type="InterPro" id="IPR029144">
    <property type="entry name" value="Thr_synth_N"/>
</dbReference>
<dbReference type="FunFam" id="3.90.1380.10:FF:000003">
    <property type="entry name" value="THR4p Threonine synthase"/>
    <property type="match status" value="1"/>
</dbReference>
<reference evidence="6" key="2">
    <citation type="submission" date="2017-05" db="UniProtKB">
        <authorList>
            <consortium name="EnsemblMetazoa"/>
        </authorList>
    </citation>
    <scope>IDENTIFICATION</scope>
</reference>
<dbReference type="GO" id="GO:0030170">
    <property type="term" value="F:pyridoxal phosphate binding"/>
    <property type="evidence" value="ECO:0007669"/>
    <property type="project" value="TreeGrafter"/>
</dbReference>
<gene>
    <name evidence="6" type="primary">100638890</name>
</gene>
<dbReference type="eggNOG" id="KOG2616">
    <property type="taxonomic scope" value="Eukaryota"/>
</dbReference>
<evidence type="ECO:0000313" key="7">
    <source>
        <dbReference type="Proteomes" id="UP000007879"/>
    </source>
</evidence>
<organism evidence="6">
    <name type="scientific">Amphimedon queenslandica</name>
    <name type="common">Sponge</name>
    <dbReference type="NCBI Taxonomy" id="400682"/>
    <lineage>
        <taxon>Eukaryota</taxon>
        <taxon>Metazoa</taxon>
        <taxon>Porifera</taxon>
        <taxon>Demospongiae</taxon>
        <taxon>Heteroscleromorpha</taxon>
        <taxon>Haplosclerida</taxon>
        <taxon>Niphatidae</taxon>
        <taxon>Amphimedon</taxon>
    </lineage>
</organism>
<evidence type="ECO:0000313" key="6">
    <source>
        <dbReference type="EnsemblMetazoa" id="Aqu2.1.37824_001"/>
    </source>
</evidence>
<reference evidence="7" key="1">
    <citation type="journal article" date="2010" name="Nature">
        <title>The Amphimedon queenslandica genome and the evolution of animal complexity.</title>
        <authorList>
            <person name="Srivastava M."/>
            <person name="Simakov O."/>
            <person name="Chapman J."/>
            <person name="Fahey B."/>
            <person name="Gauthier M.E."/>
            <person name="Mitros T."/>
            <person name="Richards G.S."/>
            <person name="Conaco C."/>
            <person name="Dacre M."/>
            <person name="Hellsten U."/>
            <person name="Larroux C."/>
            <person name="Putnam N.H."/>
            <person name="Stanke M."/>
            <person name="Adamska M."/>
            <person name="Darling A."/>
            <person name="Degnan S.M."/>
            <person name="Oakley T.H."/>
            <person name="Plachetzki D.C."/>
            <person name="Zhai Y."/>
            <person name="Adamski M."/>
            <person name="Calcino A."/>
            <person name="Cummins S.F."/>
            <person name="Goodstein D.M."/>
            <person name="Harris C."/>
            <person name="Jackson D.J."/>
            <person name="Leys S.P."/>
            <person name="Shu S."/>
            <person name="Woodcroft B.J."/>
            <person name="Vervoort M."/>
            <person name="Kosik K.S."/>
            <person name="Manning G."/>
            <person name="Degnan B.M."/>
            <person name="Rokhsar D.S."/>
        </authorList>
    </citation>
    <scope>NUCLEOTIDE SEQUENCE [LARGE SCALE GENOMIC DNA]</scope>
</reference>
<dbReference type="OMA" id="NFERYLY"/>
<dbReference type="AlphaFoldDB" id="A0A1X7VDK5"/>
<dbReference type="InParanoid" id="A0A1X7VDK5"/>
<dbReference type="EnsemblMetazoa" id="Aqu2.1.37824_001">
    <property type="protein sequence ID" value="Aqu2.1.37824_001"/>
    <property type="gene ID" value="Aqu2.1.37824"/>
</dbReference>
<evidence type="ECO:0000256" key="3">
    <source>
        <dbReference type="ARBA" id="ARBA00022898"/>
    </source>
</evidence>
<evidence type="ECO:0000256" key="1">
    <source>
        <dbReference type="ARBA" id="ARBA00001933"/>
    </source>
</evidence>
<comment type="similarity">
    <text evidence="2">Belongs to the threonine synthase family.</text>
</comment>
<evidence type="ECO:0000259" key="5">
    <source>
        <dbReference type="Pfam" id="PF14821"/>
    </source>
</evidence>
<dbReference type="InterPro" id="IPR037158">
    <property type="entry name" value="Thr_synth_N_sf"/>
</dbReference>
<evidence type="ECO:0000256" key="4">
    <source>
        <dbReference type="ARBA" id="ARBA00023239"/>
    </source>
</evidence>
<dbReference type="GO" id="GO:0016829">
    <property type="term" value="F:lyase activity"/>
    <property type="evidence" value="ECO:0007669"/>
    <property type="project" value="UniProtKB-KW"/>
</dbReference>
<dbReference type="KEGG" id="aqu:100638890"/>
<evidence type="ECO:0000256" key="2">
    <source>
        <dbReference type="ARBA" id="ARBA00005517"/>
    </source>
</evidence>
<dbReference type="STRING" id="400682.A0A1X7VDK5"/>
<comment type="cofactor">
    <cofactor evidence="1">
        <name>pyridoxal 5'-phosphate</name>
        <dbReference type="ChEBI" id="CHEBI:597326"/>
    </cofactor>
</comment>
<protein>
    <recommendedName>
        <fullName evidence="5">Threonine synthase N-terminal domain-containing protein</fullName>
    </recommendedName>
</protein>
<keyword evidence="7" id="KW-1185">Reference proteome</keyword>
<dbReference type="Gene3D" id="3.40.50.1100">
    <property type="match status" value="2"/>
</dbReference>
<keyword evidence="4" id="KW-0456">Lyase</keyword>
<name>A0A1X7VDK5_AMPQE</name>
<dbReference type="EnsemblMetazoa" id="XM_003384822.2">
    <property type="protein sequence ID" value="XP_003384870.1"/>
    <property type="gene ID" value="LOC100638890"/>
</dbReference>
<sequence length="472" mass="52681">MKYVSTRGGSTPVSFQDAILTGLPSDGGLYIPQSLPTISKDQLKSWAGLSYTELAEKVLRLFIGEDELSNQELSDLLKGSFSASFHHPDIVPLKRVGHYNIMELWHGPTGAFKDLAFVPFARFIDHFLRKRNKKGIALIGTLGDTGCAAISAFKELENTKVICLYPKYSISMLQRLQMTTVKSPNILNISCETDTDNFDGIIVKLMRDREIASKYNLLWVNSPNIGRIVCHTVHHIYTYLQLCPSCDKSVTFYIPSGALADSASAYQTSLMGVPINVVSTVNENDFFFRLFNEKRLSRPLSVVKTYSCAMDTVFPHNVERVLYLLSGRDGQLINSLMKEYYTSGRADIPQSILDAASTGASRIRSVRVGQDEGFTVAKRIWEEEGYQLCPHTAVALAGQDKDREKSSDAPISVCLATATAAKFQEFLNHLSIPVPVHPCVEGLEGKEEVYREMKKGEDWEQLLMQAINDMHK</sequence>
<keyword evidence="3" id="KW-0663">Pyridoxal phosphate</keyword>
<feature type="domain" description="Threonine synthase N-terminal" evidence="5">
    <location>
        <begin position="2"/>
        <end position="81"/>
    </location>
</feature>
<dbReference type="InterPro" id="IPR036052">
    <property type="entry name" value="TrpB-like_PALP_sf"/>
</dbReference>
<dbReference type="Pfam" id="PF14821">
    <property type="entry name" value="Thr_synth_N"/>
    <property type="match status" value="1"/>
</dbReference>